<name>A0ABN7ANQ9_9HEMI</name>
<feature type="region of interest" description="Disordered" evidence="1">
    <location>
        <begin position="1"/>
        <end position="28"/>
    </location>
</feature>
<sequence length="81" mass="9049">MLPSPKSADRPPPPQGPRSTLEQLGQLGPRGRQLGLCVDSRRDDIAFVVSFVVVRYETLRARIAGGRLCRYLRPVVENMCQ</sequence>
<accession>A0ABN7ANQ9</accession>
<dbReference type="Proteomes" id="UP001307889">
    <property type="component" value="Chromosome 4"/>
</dbReference>
<protein>
    <submittedName>
        <fullName evidence="2">Uncharacterized protein</fullName>
    </submittedName>
</protein>
<keyword evidence="3" id="KW-1185">Reference proteome</keyword>
<organism evidence="2 3">
    <name type="scientific">Nesidiocoris tenuis</name>
    <dbReference type="NCBI Taxonomy" id="355587"/>
    <lineage>
        <taxon>Eukaryota</taxon>
        <taxon>Metazoa</taxon>
        <taxon>Ecdysozoa</taxon>
        <taxon>Arthropoda</taxon>
        <taxon>Hexapoda</taxon>
        <taxon>Insecta</taxon>
        <taxon>Pterygota</taxon>
        <taxon>Neoptera</taxon>
        <taxon>Paraneoptera</taxon>
        <taxon>Hemiptera</taxon>
        <taxon>Heteroptera</taxon>
        <taxon>Panheteroptera</taxon>
        <taxon>Cimicomorpha</taxon>
        <taxon>Miridae</taxon>
        <taxon>Dicyphina</taxon>
        <taxon>Nesidiocoris</taxon>
    </lineage>
</organism>
<dbReference type="EMBL" id="AP028912">
    <property type="protein sequence ID" value="BES93861.1"/>
    <property type="molecule type" value="Genomic_DNA"/>
</dbReference>
<reference evidence="2 3" key="1">
    <citation type="submission" date="2023-09" db="EMBL/GenBank/DDBJ databases">
        <title>Nesidiocoris tenuis whole genome shotgun sequence.</title>
        <authorList>
            <person name="Shibata T."/>
            <person name="Shimoda M."/>
            <person name="Kobayashi T."/>
            <person name="Uehara T."/>
        </authorList>
    </citation>
    <scope>NUCLEOTIDE SEQUENCE [LARGE SCALE GENOMIC DNA]</scope>
    <source>
        <strain evidence="2 3">Japan</strain>
    </source>
</reference>
<evidence type="ECO:0000313" key="3">
    <source>
        <dbReference type="Proteomes" id="UP001307889"/>
    </source>
</evidence>
<evidence type="ECO:0000256" key="1">
    <source>
        <dbReference type="SAM" id="MobiDB-lite"/>
    </source>
</evidence>
<proteinExistence type="predicted"/>
<evidence type="ECO:0000313" key="2">
    <source>
        <dbReference type="EMBL" id="BES93861.1"/>
    </source>
</evidence>
<gene>
    <name evidence="2" type="ORF">NTJ_06670</name>
</gene>